<dbReference type="EMBL" id="MIEK01000034">
    <property type="protein sequence ID" value="OEH81923.1"/>
    <property type="molecule type" value="Genomic_DNA"/>
</dbReference>
<keyword evidence="1" id="KW-1133">Transmembrane helix</keyword>
<organism evidence="2 3">
    <name type="scientific">Enterococcus rivorum</name>
    <dbReference type="NCBI Taxonomy" id="762845"/>
    <lineage>
        <taxon>Bacteria</taxon>
        <taxon>Bacillati</taxon>
        <taxon>Bacillota</taxon>
        <taxon>Bacilli</taxon>
        <taxon>Lactobacillales</taxon>
        <taxon>Enterococcaceae</taxon>
        <taxon>Enterococcus</taxon>
    </lineage>
</organism>
<evidence type="ECO:0000256" key="1">
    <source>
        <dbReference type="SAM" id="Phobius"/>
    </source>
</evidence>
<dbReference type="AlphaFoldDB" id="A0A1E5KVM2"/>
<feature type="transmembrane region" description="Helical" evidence="1">
    <location>
        <begin position="136"/>
        <end position="154"/>
    </location>
</feature>
<reference evidence="2 3" key="1">
    <citation type="submission" date="2016-09" db="EMBL/GenBank/DDBJ databases">
        <authorList>
            <person name="Capua I."/>
            <person name="De Benedictis P."/>
            <person name="Joannis T."/>
            <person name="Lombin L.H."/>
            <person name="Cattoli G."/>
        </authorList>
    </citation>
    <scope>NUCLEOTIDE SEQUENCE [LARGE SCALE GENOMIC DNA]</scope>
    <source>
        <strain evidence="2 3">LMG 25899</strain>
    </source>
</reference>
<evidence type="ECO:0000313" key="3">
    <source>
        <dbReference type="Proteomes" id="UP000095256"/>
    </source>
</evidence>
<feature type="transmembrane region" description="Helical" evidence="1">
    <location>
        <begin position="166"/>
        <end position="184"/>
    </location>
</feature>
<feature type="transmembrane region" description="Helical" evidence="1">
    <location>
        <begin position="78"/>
        <end position="98"/>
    </location>
</feature>
<gene>
    <name evidence="2" type="ORF">BCR26_04000</name>
</gene>
<sequence length="197" mass="22939">MKRFLEHASLTTFVQQNSTFNKKSQINTVWHWLLLFLFGLLAYGSIYQKFLLIGLFIGISALVNGPLMILWGAIYSALVAFFPPIGILLSLLFLMINLGSVVKSWRITLTSVYFYLVPLASSLLQKLIKNEHHYLIFLFVFLSILGLHFLLNWLYKHNSISRSLTWRIVCVPYSLLLFLLPKRFHPFKRNKKMRVGQ</sequence>
<comment type="caution">
    <text evidence="2">The sequence shown here is derived from an EMBL/GenBank/DDBJ whole genome shotgun (WGS) entry which is preliminary data.</text>
</comment>
<protein>
    <submittedName>
        <fullName evidence="2">Uncharacterized protein</fullName>
    </submittedName>
</protein>
<feature type="transmembrane region" description="Helical" evidence="1">
    <location>
        <begin position="29"/>
        <end position="46"/>
    </location>
</feature>
<name>A0A1E5KVM2_9ENTE</name>
<dbReference type="STRING" id="762845.BCR26_04000"/>
<dbReference type="Proteomes" id="UP000095256">
    <property type="component" value="Unassembled WGS sequence"/>
</dbReference>
<keyword evidence="3" id="KW-1185">Reference proteome</keyword>
<feature type="transmembrane region" description="Helical" evidence="1">
    <location>
        <begin position="52"/>
        <end position="71"/>
    </location>
</feature>
<dbReference type="RefSeq" id="WP_069699245.1">
    <property type="nucleotide sequence ID" value="NZ_JAGGMA010000007.1"/>
</dbReference>
<proteinExistence type="predicted"/>
<keyword evidence="1" id="KW-0812">Transmembrane</keyword>
<evidence type="ECO:0000313" key="2">
    <source>
        <dbReference type="EMBL" id="OEH81923.1"/>
    </source>
</evidence>
<dbReference type="OrthoDB" id="2194635at2"/>
<keyword evidence="1" id="KW-0472">Membrane</keyword>
<accession>A0A1E5KVM2</accession>